<keyword evidence="7" id="KW-0614">Plasmid</keyword>
<dbReference type="GO" id="GO:0046872">
    <property type="term" value="F:metal ion binding"/>
    <property type="evidence" value="ECO:0007669"/>
    <property type="project" value="UniProtKB-KW"/>
</dbReference>
<geneLocation type="plasmid" evidence="7 8">
    <name>unnamed1</name>
</geneLocation>
<organism evidence="7 8">
    <name type="scientific">Vibrio breoganii</name>
    <dbReference type="NCBI Taxonomy" id="553239"/>
    <lineage>
        <taxon>Bacteria</taxon>
        <taxon>Pseudomonadati</taxon>
        <taxon>Pseudomonadota</taxon>
        <taxon>Gammaproteobacteria</taxon>
        <taxon>Vibrionales</taxon>
        <taxon>Vibrionaceae</taxon>
        <taxon>Vibrio</taxon>
    </lineage>
</organism>
<dbReference type="RefSeq" id="WP_065211182.1">
    <property type="nucleotide sequence ID" value="NZ_CP016179.1"/>
</dbReference>
<gene>
    <name evidence="7" type="ORF">A6E01_19600</name>
</gene>
<evidence type="ECO:0000256" key="3">
    <source>
        <dbReference type="ARBA" id="ARBA00022801"/>
    </source>
</evidence>
<evidence type="ECO:0000313" key="7">
    <source>
        <dbReference type="EMBL" id="ANO35420.1"/>
    </source>
</evidence>
<evidence type="ECO:0000256" key="4">
    <source>
        <dbReference type="ARBA" id="ARBA00022833"/>
    </source>
</evidence>
<dbReference type="CDD" id="cd08071">
    <property type="entry name" value="MPN_DUF2466"/>
    <property type="match status" value="1"/>
</dbReference>
<dbReference type="KEGG" id="vbr:A6E01_19600"/>
<dbReference type="PROSITE" id="PS50249">
    <property type="entry name" value="MPN"/>
    <property type="match status" value="1"/>
</dbReference>
<dbReference type="GO" id="GO:0008237">
    <property type="term" value="F:metallopeptidase activity"/>
    <property type="evidence" value="ECO:0007669"/>
    <property type="project" value="UniProtKB-KW"/>
</dbReference>
<proteinExistence type="predicted"/>
<evidence type="ECO:0000313" key="8">
    <source>
        <dbReference type="Proteomes" id="UP000092018"/>
    </source>
</evidence>
<sequence>MSKLHKLQVCEQTGAYTLESPSTVLSEDDIFKIANQIVERRMRKGQPMSSPRMLMEYLKVELQESPIEQFGVIYGDVRNRIITKEILFTGTIDAAAVYPREIVRRVIELGASSVWLYHCHPSGMAEPSQSDRAITRKIRDALSPIDVRLLDHIVVGYEGSVSFAERGWL</sequence>
<keyword evidence="2" id="KW-0479">Metal-binding</keyword>
<dbReference type="InterPro" id="IPR001405">
    <property type="entry name" value="UPF0758"/>
</dbReference>
<dbReference type="InterPro" id="IPR037518">
    <property type="entry name" value="MPN"/>
</dbReference>
<dbReference type="Gene3D" id="3.40.140.10">
    <property type="entry name" value="Cytidine Deaminase, domain 2"/>
    <property type="match status" value="1"/>
</dbReference>
<reference evidence="7 8" key="1">
    <citation type="submission" date="2016-06" db="EMBL/GenBank/DDBJ databases">
        <title>Adaptive Radiation by Waves of Gene Transfer Leads to Fine-Scale Resource Partitioning in Marine Microbes.</title>
        <authorList>
            <person name="Hehemann J.-H."/>
            <person name="Arevalo P."/>
            <person name="Datta M.S."/>
            <person name="Yu X."/>
            <person name="Corzett C."/>
            <person name="Henschel A."/>
            <person name="Preheim S.P."/>
            <person name="Timberlake S."/>
            <person name="Alm E.J."/>
            <person name="Polz M.F."/>
        </authorList>
    </citation>
    <scope>NUCLEOTIDE SEQUENCE [LARGE SCALE GENOMIC DNA]</scope>
    <source>
        <strain evidence="7 8">FF50</strain>
        <plasmid evidence="7 8">unnamed1</plasmid>
    </source>
</reference>
<dbReference type="Proteomes" id="UP000092018">
    <property type="component" value="Plasmid unnamed1"/>
</dbReference>
<keyword evidence="1" id="KW-0645">Protease</keyword>
<dbReference type="GO" id="GO:0006508">
    <property type="term" value="P:proteolysis"/>
    <property type="evidence" value="ECO:0007669"/>
    <property type="project" value="UniProtKB-KW"/>
</dbReference>
<keyword evidence="3" id="KW-0378">Hydrolase</keyword>
<dbReference type="InterPro" id="IPR025657">
    <property type="entry name" value="RadC_JAB"/>
</dbReference>
<dbReference type="Pfam" id="PF04002">
    <property type="entry name" value="RadC"/>
    <property type="match status" value="1"/>
</dbReference>
<evidence type="ECO:0000256" key="1">
    <source>
        <dbReference type="ARBA" id="ARBA00022670"/>
    </source>
</evidence>
<dbReference type="AlphaFoldDB" id="A0AAN1CUA3"/>
<keyword evidence="4" id="KW-0862">Zinc</keyword>
<dbReference type="PANTHER" id="PTHR30471:SF3">
    <property type="entry name" value="UPF0758 PROTEIN YEES-RELATED"/>
    <property type="match status" value="1"/>
</dbReference>
<dbReference type="SUPFAM" id="SSF102712">
    <property type="entry name" value="JAB1/MPN domain"/>
    <property type="match status" value="1"/>
</dbReference>
<name>A0AAN1CUA3_9VIBR</name>
<evidence type="ECO:0000256" key="2">
    <source>
        <dbReference type="ARBA" id="ARBA00022723"/>
    </source>
</evidence>
<keyword evidence="5" id="KW-0482">Metalloprotease</keyword>
<evidence type="ECO:0000256" key="5">
    <source>
        <dbReference type="ARBA" id="ARBA00023049"/>
    </source>
</evidence>
<feature type="domain" description="MPN" evidence="6">
    <location>
        <begin position="47"/>
        <end position="169"/>
    </location>
</feature>
<protein>
    <recommendedName>
        <fullName evidence="6">MPN domain-containing protein</fullName>
    </recommendedName>
</protein>
<dbReference type="PANTHER" id="PTHR30471">
    <property type="entry name" value="DNA REPAIR PROTEIN RADC"/>
    <property type="match status" value="1"/>
</dbReference>
<dbReference type="EMBL" id="CP016179">
    <property type="protein sequence ID" value="ANO35420.1"/>
    <property type="molecule type" value="Genomic_DNA"/>
</dbReference>
<accession>A0AAN1CUA3</accession>
<evidence type="ECO:0000259" key="6">
    <source>
        <dbReference type="PROSITE" id="PS50249"/>
    </source>
</evidence>
<dbReference type="NCBIfam" id="TIGR00608">
    <property type="entry name" value="radc"/>
    <property type="match status" value="1"/>
</dbReference>